<reference evidence="2" key="1">
    <citation type="journal article" date="2020" name="Stud. Mycol.">
        <title>101 Dothideomycetes genomes: a test case for predicting lifestyles and emergence of pathogens.</title>
        <authorList>
            <person name="Haridas S."/>
            <person name="Albert R."/>
            <person name="Binder M."/>
            <person name="Bloem J."/>
            <person name="Labutti K."/>
            <person name="Salamov A."/>
            <person name="Andreopoulos B."/>
            <person name="Baker S."/>
            <person name="Barry K."/>
            <person name="Bills G."/>
            <person name="Bluhm B."/>
            <person name="Cannon C."/>
            <person name="Castanera R."/>
            <person name="Culley D."/>
            <person name="Daum C."/>
            <person name="Ezra D."/>
            <person name="Gonzalez J."/>
            <person name="Henrissat B."/>
            <person name="Kuo A."/>
            <person name="Liang C."/>
            <person name="Lipzen A."/>
            <person name="Lutzoni F."/>
            <person name="Magnuson J."/>
            <person name="Mondo S."/>
            <person name="Nolan M."/>
            <person name="Ohm R."/>
            <person name="Pangilinan J."/>
            <person name="Park H.-J."/>
            <person name="Ramirez L."/>
            <person name="Alfaro M."/>
            <person name="Sun H."/>
            <person name="Tritt A."/>
            <person name="Yoshinaga Y."/>
            <person name="Zwiers L.-H."/>
            <person name="Turgeon B."/>
            <person name="Goodwin S."/>
            <person name="Spatafora J."/>
            <person name="Crous P."/>
            <person name="Grigoriev I."/>
        </authorList>
    </citation>
    <scope>NUCLEOTIDE SEQUENCE</scope>
    <source>
        <strain evidence="2">CBS 113818</strain>
    </source>
</reference>
<evidence type="ECO:0000313" key="2">
    <source>
        <dbReference type="EMBL" id="KAF2826513.1"/>
    </source>
</evidence>
<feature type="transmembrane region" description="Helical" evidence="1">
    <location>
        <begin position="53"/>
        <end position="70"/>
    </location>
</feature>
<keyword evidence="1" id="KW-0472">Membrane</keyword>
<dbReference type="EMBL" id="MU006226">
    <property type="protein sequence ID" value="KAF2826513.1"/>
    <property type="molecule type" value="Genomic_DNA"/>
</dbReference>
<keyword evidence="1" id="KW-1133">Transmembrane helix</keyword>
<keyword evidence="1" id="KW-0812">Transmembrane</keyword>
<dbReference type="Proteomes" id="UP000799424">
    <property type="component" value="Unassembled WGS sequence"/>
</dbReference>
<organism evidence="2 3">
    <name type="scientific">Ophiobolus disseminans</name>
    <dbReference type="NCBI Taxonomy" id="1469910"/>
    <lineage>
        <taxon>Eukaryota</taxon>
        <taxon>Fungi</taxon>
        <taxon>Dikarya</taxon>
        <taxon>Ascomycota</taxon>
        <taxon>Pezizomycotina</taxon>
        <taxon>Dothideomycetes</taxon>
        <taxon>Pleosporomycetidae</taxon>
        <taxon>Pleosporales</taxon>
        <taxon>Pleosporineae</taxon>
        <taxon>Phaeosphaeriaceae</taxon>
        <taxon>Ophiobolus</taxon>
    </lineage>
</organism>
<gene>
    <name evidence="2" type="ORF">CC86DRAFT_31278</name>
</gene>
<keyword evidence="3" id="KW-1185">Reference proteome</keyword>
<protein>
    <submittedName>
        <fullName evidence="2">Uncharacterized protein</fullName>
    </submittedName>
</protein>
<name>A0A6A7A060_9PLEO</name>
<evidence type="ECO:0000256" key="1">
    <source>
        <dbReference type="SAM" id="Phobius"/>
    </source>
</evidence>
<accession>A0A6A7A060</accession>
<evidence type="ECO:0000313" key="3">
    <source>
        <dbReference type="Proteomes" id="UP000799424"/>
    </source>
</evidence>
<dbReference type="AlphaFoldDB" id="A0A6A7A060"/>
<sequence length="86" mass="9409">MPIACASTYIRAGLRAPIALPWPRGAGDQVDRRILLDNNPCSKCIHCHLSQSTLVLILPLFAMVFAQHLITNAPTGYNFSECAKQS</sequence>
<proteinExistence type="predicted"/>